<organism evidence="2">
    <name type="scientific">Eremomyces bilateralis CBS 781.70</name>
    <dbReference type="NCBI Taxonomy" id="1392243"/>
    <lineage>
        <taxon>Eukaryota</taxon>
        <taxon>Fungi</taxon>
        <taxon>Dikarya</taxon>
        <taxon>Ascomycota</taxon>
        <taxon>Pezizomycotina</taxon>
        <taxon>Dothideomycetes</taxon>
        <taxon>Dothideomycetes incertae sedis</taxon>
        <taxon>Eremomycetales</taxon>
        <taxon>Eremomycetaceae</taxon>
        <taxon>Eremomyces</taxon>
    </lineage>
</organism>
<evidence type="ECO:0000313" key="3">
    <source>
        <dbReference type="Proteomes" id="UP000504638"/>
    </source>
</evidence>
<dbReference type="Pfam" id="PF11937">
    <property type="entry name" value="DUF3455"/>
    <property type="match status" value="1"/>
</dbReference>
<keyword evidence="1" id="KW-0732">Signal</keyword>
<feature type="signal peptide" evidence="1">
    <location>
        <begin position="1"/>
        <end position="18"/>
    </location>
</feature>
<feature type="chain" id="PRO_5044631596" description="Malate dehydrogenase" evidence="1">
    <location>
        <begin position="19"/>
        <end position="232"/>
    </location>
</feature>
<evidence type="ECO:0000313" key="2">
    <source>
        <dbReference type="EMBL" id="KAF1809262.1"/>
    </source>
</evidence>
<dbReference type="GeneID" id="54414631"/>
<dbReference type="OrthoDB" id="1859733at2759"/>
<reference evidence="4" key="2">
    <citation type="submission" date="2020-04" db="EMBL/GenBank/DDBJ databases">
        <authorList>
            <consortium name="NCBI Genome Project"/>
        </authorList>
    </citation>
    <scope>NUCLEOTIDE SEQUENCE</scope>
    <source>
        <strain evidence="4">CBS 781.70</strain>
    </source>
</reference>
<reference evidence="2 4" key="1">
    <citation type="submission" date="2020-01" db="EMBL/GenBank/DDBJ databases">
        <authorList>
            <consortium name="DOE Joint Genome Institute"/>
            <person name="Haridas S."/>
            <person name="Albert R."/>
            <person name="Binder M."/>
            <person name="Bloem J."/>
            <person name="Labutti K."/>
            <person name="Salamov A."/>
            <person name="Andreopoulos B."/>
            <person name="Baker S.E."/>
            <person name="Barry K."/>
            <person name="Bills G."/>
            <person name="Bluhm B.H."/>
            <person name="Cannon C."/>
            <person name="Castanera R."/>
            <person name="Culley D.E."/>
            <person name="Daum C."/>
            <person name="Ezra D."/>
            <person name="Gonzalez J.B."/>
            <person name="Henrissat B."/>
            <person name="Kuo A."/>
            <person name="Liang C."/>
            <person name="Lipzen A."/>
            <person name="Lutzoni F."/>
            <person name="Magnuson J."/>
            <person name="Mondo S."/>
            <person name="Nolan M."/>
            <person name="Ohm R."/>
            <person name="Pangilinan J."/>
            <person name="Park H.-J."/>
            <person name="Ramirez L."/>
            <person name="Alfaro M."/>
            <person name="Sun H."/>
            <person name="Tritt A."/>
            <person name="Yoshinaga Y."/>
            <person name="Zwiers L.-H."/>
            <person name="Turgeon B.G."/>
            <person name="Goodwin S.B."/>
            <person name="Spatafora J.W."/>
            <person name="Crous P.W."/>
            <person name="Grigoriev I.V."/>
        </authorList>
    </citation>
    <scope>NUCLEOTIDE SEQUENCE</scope>
    <source>
        <strain evidence="2 4">CBS 781.70</strain>
    </source>
</reference>
<dbReference type="InterPro" id="IPR021851">
    <property type="entry name" value="DUF3455"/>
</dbReference>
<dbReference type="PANTHER" id="PTHR35567:SF1">
    <property type="entry name" value="CONSERVED FUNGAL PROTEIN (AFU_ORTHOLOGUE AFUA_1G14230)"/>
    <property type="match status" value="1"/>
</dbReference>
<evidence type="ECO:0008006" key="5">
    <source>
        <dbReference type="Google" id="ProtNLM"/>
    </source>
</evidence>
<keyword evidence="3" id="KW-1185">Reference proteome</keyword>
<protein>
    <recommendedName>
        <fullName evidence="5">Malate dehydrogenase</fullName>
    </recommendedName>
</protein>
<accession>A0A6G1FUA0</accession>
<dbReference type="RefSeq" id="XP_033530893.1">
    <property type="nucleotide sequence ID" value="XM_033674061.1"/>
</dbReference>
<sequence>MHIPTATALLSLLSLTTAFPARPSTPDLSRLALPPSALLPPDSSLALKYVTLGVGTQNYTCSPSATAPTPFGAVADLYDVSPLFTSFIGPAATKWLPGLALSFATTGRLHDLPSAVGSAVTPIGRHFFDGTPGVAATVPIFDLSGAAVPVRAVVKKGGNVPAPEGACPGPEDRGAVDWLRLVGDWETGNDGRVSVVYRVETAGGVAPETCEGIGAEGVQVQYATEYWFYGPK</sequence>
<dbReference type="AlphaFoldDB" id="A0A6G1FUA0"/>
<name>A0A6G1FUA0_9PEZI</name>
<gene>
    <name evidence="2 4" type="ORF">P152DRAFT_167481</name>
</gene>
<dbReference type="Proteomes" id="UP000504638">
    <property type="component" value="Unplaced"/>
</dbReference>
<proteinExistence type="predicted"/>
<dbReference type="PANTHER" id="PTHR35567">
    <property type="entry name" value="MALATE DEHYDROGENASE (AFU_ORTHOLOGUE AFUA_2G13800)"/>
    <property type="match status" value="1"/>
</dbReference>
<dbReference type="EMBL" id="ML975174">
    <property type="protein sequence ID" value="KAF1809262.1"/>
    <property type="molecule type" value="Genomic_DNA"/>
</dbReference>
<evidence type="ECO:0000256" key="1">
    <source>
        <dbReference type="SAM" id="SignalP"/>
    </source>
</evidence>
<reference evidence="4" key="3">
    <citation type="submission" date="2025-04" db="UniProtKB">
        <authorList>
            <consortium name="RefSeq"/>
        </authorList>
    </citation>
    <scope>IDENTIFICATION</scope>
    <source>
        <strain evidence="4">CBS 781.70</strain>
    </source>
</reference>
<evidence type="ECO:0000313" key="4">
    <source>
        <dbReference type="RefSeq" id="XP_033530893.1"/>
    </source>
</evidence>